<keyword evidence="7" id="KW-1133">Transmembrane helix</keyword>
<feature type="region of interest" description="Disordered" evidence="9">
    <location>
        <begin position="223"/>
        <end position="265"/>
    </location>
</feature>
<dbReference type="GO" id="GO:0005886">
    <property type="term" value="C:plasma membrane"/>
    <property type="evidence" value="ECO:0007669"/>
    <property type="project" value="UniProtKB-SubCell"/>
</dbReference>
<evidence type="ECO:0000256" key="4">
    <source>
        <dbReference type="ARBA" id="ARBA00022519"/>
    </source>
</evidence>
<dbReference type="Proteomes" id="UP000320431">
    <property type="component" value="Unassembled WGS sequence"/>
</dbReference>
<reference evidence="11 12" key="1">
    <citation type="submission" date="2019-10" db="EMBL/GenBank/DDBJ databases">
        <title>Lysobacter alkalisoli sp. nov., isolated from saline-alkaline soil.</title>
        <authorList>
            <person name="Sun J.-Q."/>
        </authorList>
    </citation>
    <scope>NUCLEOTIDE SEQUENCE [LARGE SCALE GENOMIC DNA]</scope>
    <source>
        <strain evidence="11 12">KCTC 42381</strain>
    </source>
</reference>
<feature type="domain" description="Type II secretion system protein GspC N-terminal" evidence="10">
    <location>
        <begin position="100"/>
        <end position="223"/>
    </location>
</feature>
<evidence type="ECO:0000259" key="10">
    <source>
        <dbReference type="Pfam" id="PF11356"/>
    </source>
</evidence>
<keyword evidence="2" id="KW-0813">Transport</keyword>
<evidence type="ECO:0000256" key="8">
    <source>
        <dbReference type="ARBA" id="ARBA00023136"/>
    </source>
</evidence>
<dbReference type="GO" id="GO:0015031">
    <property type="term" value="P:protein transport"/>
    <property type="evidence" value="ECO:0007669"/>
    <property type="project" value="UniProtKB-KW"/>
</dbReference>
<evidence type="ECO:0000313" key="12">
    <source>
        <dbReference type="Proteomes" id="UP000320431"/>
    </source>
</evidence>
<dbReference type="InterPro" id="IPR024961">
    <property type="entry name" value="T2SS_GspC_N"/>
</dbReference>
<dbReference type="Gene3D" id="2.30.42.10">
    <property type="match status" value="1"/>
</dbReference>
<dbReference type="Gene3D" id="2.30.30.830">
    <property type="match status" value="1"/>
</dbReference>
<keyword evidence="5" id="KW-0812">Transmembrane</keyword>
<protein>
    <submittedName>
        <fullName evidence="11">Type II secretion system protein C</fullName>
    </submittedName>
</protein>
<evidence type="ECO:0000256" key="5">
    <source>
        <dbReference type="ARBA" id="ARBA00022692"/>
    </source>
</evidence>
<organism evidence="11 12">
    <name type="scientific">Marilutibacter maris</name>
    <dbReference type="NCBI Taxonomy" id="1605891"/>
    <lineage>
        <taxon>Bacteria</taxon>
        <taxon>Pseudomonadati</taxon>
        <taxon>Pseudomonadota</taxon>
        <taxon>Gammaproteobacteria</taxon>
        <taxon>Lysobacterales</taxon>
        <taxon>Lysobacteraceae</taxon>
        <taxon>Marilutibacter</taxon>
    </lineage>
</organism>
<comment type="caution">
    <text evidence="11">The sequence shown here is derived from an EMBL/GenBank/DDBJ whole genome shotgun (WGS) entry which is preliminary data.</text>
</comment>
<name>A0A508API2_9GAMM</name>
<dbReference type="InterPro" id="IPR036034">
    <property type="entry name" value="PDZ_sf"/>
</dbReference>
<evidence type="ECO:0000256" key="2">
    <source>
        <dbReference type="ARBA" id="ARBA00022448"/>
    </source>
</evidence>
<evidence type="ECO:0000256" key="1">
    <source>
        <dbReference type="ARBA" id="ARBA00004533"/>
    </source>
</evidence>
<comment type="subcellular location">
    <subcellularLocation>
        <location evidence="1">Cell inner membrane</location>
    </subcellularLocation>
</comment>
<evidence type="ECO:0000256" key="6">
    <source>
        <dbReference type="ARBA" id="ARBA00022927"/>
    </source>
</evidence>
<dbReference type="Pfam" id="PF11356">
    <property type="entry name" value="T2SSC"/>
    <property type="match status" value="1"/>
</dbReference>
<gene>
    <name evidence="11" type="ORF">FKV24_011575</name>
</gene>
<keyword evidence="8" id="KW-0472">Membrane</keyword>
<accession>A0A508API2</accession>
<evidence type="ECO:0000256" key="7">
    <source>
        <dbReference type="ARBA" id="ARBA00022989"/>
    </source>
</evidence>
<evidence type="ECO:0000256" key="3">
    <source>
        <dbReference type="ARBA" id="ARBA00022475"/>
    </source>
</evidence>
<keyword evidence="4" id="KW-0997">Cell inner membrane</keyword>
<evidence type="ECO:0000256" key="9">
    <source>
        <dbReference type="SAM" id="MobiDB-lite"/>
    </source>
</evidence>
<dbReference type="SUPFAM" id="SSF50156">
    <property type="entry name" value="PDZ domain-like"/>
    <property type="match status" value="1"/>
</dbReference>
<evidence type="ECO:0000313" key="11">
    <source>
        <dbReference type="EMBL" id="KAB8181561.1"/>
    </source>
</evidence>
<proteinExistence type="predicted"/>
<dbReference type="AlphaFoldDB" id="A0A508API2"/>
<dbReference type="EMBL" id="VICD02000201">
    <property type="protein sequence ID" value="KAB8181561.1"/>
    <property type="molecule type" value="Genomic_DNA"/>
</dbReference>
<keyword evidence="3" id="KW-1003">Cell membrane</keyword>
<sequence>MGKDALPGRTGPEARLPGPFVSAHPVPGRPAPPHECRDPRIHVSVAVIWSQIRLILFAPLKPEMWTAAPVPALAAIRDISASDLRERIGRRLPAALEVALVILLALQAARLIWLAVVPPAPFGEVAPPEASAAADAFAIDADLFYRRDAVSEAAGAEQALGYRLFGLRAASADGGMPASAILAGKDGAQRAYRDGEAIADGITLVRVGEDHVVLRAGGSEHRIDLATPASPPMPASTARTRPLASPGTTSATTRAEPASGSTGAIAPSQLLASTGLRANLDGGYTLTPRGDGALFRRAGLAPGDVLMAVGGRPLDRERLGELAGELKNRSEVVLTVERGGQSRTITLQAEQP</sequence>
<keyword evidence="6" id="KW-0653">Protein transport</keyword>